<feature type="signal peptide" evidence="1">
    <location>
        <begin position="1"/>
        <end position="17"/>
    </location>
</feature>
<evidence type="ECO:0000256" key="1">
    <source>
        <dbReference type="SAM" id="SignalP"/>
    </source>
</evidence>
<sequence length="228" mass="23717">MEVKLIIFFCFLPTLKALRLQGTIFWFTKGYPLEKRFLGLFGLSVFNPADLSGLYNIKVPGDATGYLDISHQQQSAGATGTGYVQHQGQNGPGSFTMQSGSSGVNSLPGKCDQVITSLCPVDCKEIDAVTGCVTCKSGCGLNTNAPTSSPAKIPSSTTASPMCPAFPPTCPRGHVAIVNGCPICTAHLTTTQQTTTAQAQLTCAPVRCTAPCNKGIMLGADGCPACVC</sequence>
<protein>
    <recommendedName>
        <fullName evidence="4">Antistasin-like domain-containing protein</fullName>
    </recommendedName>
</protein>
<accession>A0A8W8NXS2</accession>
<keyword evidence="3" id="KW-1185">Reference proteome</keyword>
<evidence type="ECO:0000313" key="3">
    <source>
        <dbReference type="Proteomes" id="UP000005408"/>
    </source>
</evidence>
<reference evidence="2" key="1">
    <citation type="submission" date="2022-08" db="UniProtKB">
        <authorList>
            <consortium name="EnsemblMetazoa"/>
        </authorList>
    </citation>
    <scope>IDENTIFICATION</scope>
    <source>
        <strain evidence="2">05x7-T-G4-1.051#20</strain>
    </source>
</reference>
<name>A0A8W8NXS2_MAGGI</name>
<dbReference type="EnsemblMetazoa" id="G8387.2">
    <property type="protein sequence ID" value="G8387.2:cds"/>
    <property type="gene ID" value="G8387"/>
</dbReference>
<keyword evidence="1" id="KW-0732">Signal</keyword>
<dbReference type="Gene3D" id="2.10.22.10">
    <property type="entry name" value="Antistasin, domain 1"/>
    <property type="match status" value="1"/>
</dbReference>
<evidence type="ECO:0008006" key="4">
    <source>
        <dbReference type="Google" id="ProtNLM"/>
    </source>
</evidence>
<feature type="chain" id="PRO_5036499895" description="Antistasin-like domain-containing protein" evidence="1">
    <location>
        <begin position="18"/>
        <end position="228"/>
    </location>
</feature>
<evidence type="ECO:0000313" key="2">
    <source>
        <dbReference type="EnsemblMetazoa" id="G8387.2:cds"/>
    </source>
</evidence>
<dbReference type="AlphaFoldDB" id="A0A8W8NXS2"/>
<dbReference type="Proteomes" id="UP000005408">
    <property type="component" value="Unassembled WGS sequence"/>
</dbReference>
<proteinExistence type="predicted"/>
<dbReference type="SUPFAM" id="SSF57262">
    <property type="entry name" value="Leech antihemostatic proteins"/>
    <property type="match status" value="1"/>
</dbReference>
<dbReference type="InterPro" id="IPR011061">
    <property type="entry name" value="Hirudin/antistatin"/>
</dbReference>
<organism evidence="2 3">
    <name type="scientific">Magallana gigas</name>
    <name type="common">Pacific oyster</name>
    <name type="synonym">Crassostrea gigas</name>
    <dbReference type="NCBI Taxonomy" id="29159"/>
    <lineage>
        <taxon>Eukaryota</taxon>
        <taxon>Metazoa</taxon>
        <taxon>Spiralia</taxon>
        <taxon>Lophotrochozoa</taxon>
        <taxon>Mollusca</taxon>
        <taxon>Bivalvia</taxon>
        <taxon>Autobranchia</taxon>
        <taxon>Pteriomorphia</taxon>
        <taxon>Ostreida</taxon>
        <taxon>Ostreoidea</taxon>
        <taxon>Ostreidae</taxon>
        <taxon>Magallana</taxon>
    </lineage>
</organism>
<dbReference type="GO" id="GO:0004857">
    <property type="term" value="F:enzyme inhibitor activity"/>
    <property type="evidence" value="ECO:0007669"/>
    <property type="project" value="InterPro"/>
</dbReference>